<keyword evidence="6" id="KW-0808">Transferase</keyword>
<dbReference type="PANTHER" id="PTHR32282">
    <property type="entry name" value="BINDING PROTEIN TRANSPEPTIDASE, PUTATIVE-RELATED"/>
    <property type="match status" value="1"/>
</dbReference>
<evidence type="ECO:0000256" key="4">
    <source>
        <dbReference type="ARBA" id="ARBA00022670"/>
    </source>
</evidence>
<evidence type="ECO:0000256" key="9">
    <source>
        <dbReference type="ARBA" id="ARBA00023136"/>
    </source>
</evidence>
<dbReference type="GO" id="GO:0008360">
    <property type="term" value="P:regulation of cell shape"/>
    <property type="evidence" value="ECO:0007669"/>
    <property type="project" value="UniProtKB-KW"/>
</dbReference>
<dbReference type="Pfam" id="PF00912">
    <property type="entry name" value="Transgly"/>
    <property type="match status" value="1"/>
</dbReference>
<keyword evidence="5" id="KW-0328">Glycosyltransferase</keyword>
<keyword evidence="4" id="KW-0378">Hydrolase</keyword>
<keyword evidence="11" id="KW-0961">Cell wall biogenesis/degradation</keyword>
<dbReference type="Gene3D" id="3.40.710.10">
    <property type="entry name" value="DD-peptidase/beta-lactamase superfamily"/>
    <property type="match status" value="1"/>
</dbReference>
<evidence type="ECO:0000256" key="12">
    <source>
        <dbReference type="ARBA" id="ARBA00034000"/>
    </source>
</evidence>
<dbReference type="Gene3D" id="2.60.40.10">
    <property type="entry name" value="Immunoglobulins"/>
    <property type="match status" value="1"/>
</dbReference>
<evidence type="ECO:0000313" key="17">
    <source>
        <dbReference type="Proteomes" id="UP000614469"/>
    </source>
</evidence>
<dbReference type="GO" id="GO:0006508">
    <property type="term" value="P:proteolysis"/>
    <property type="evidence" value="ECO:0007669"/>
    <property type="project" value="UniProtKB-KW"/>
</dbReference>
<keyword evidence="14" id="KW-1133">Transmembrane helix</keyword>
<reference evidence="16 17" key="1">
    <citation type="submission" date="2020-08" db="EMBL/GenBank/DDBJ databases">
        <title>Bridging the membrane lipid divide: bacteria of the FCB group superphylum have the potential to synthesize archaeal ether lipids.</title>
        <authorList>
            <person name="Villanueva L."/>
            <person name="Von Meijenfeldt F.A.B."/>
            <person name="Westbye A.B."/>
            <person name="Yadav S."/>
            <person name="Hopmans E.C."/>
            <person name="Dutilh B.E."/>
            <person name="Sinninghe Damste J.S."/>
        </authorList>
    </citation>
    <scope>NUCLEOTIDE SEQUENCE [LARGE SCALE GENOMIC DNA]</scope>
    <source>
        <strain evidence="16">NIOZ-UU36</strain>
    </source>
</reference>
<protein>
    <submittedName>
        <fullName evidence="16">Transglycosylase domain-containing protein</fullName>
    </submittedName>
</protein>
<evidence type="ECO:0000256" key="14">
    <source>
        <dbReference type="SAM" id="Phobius"/>
    </source>
</evidence>
<sequence length="929" mass="101784">MSTTLTILRNRRKRRTGSGPRLEKGSRNLGVGCGFILSLLLIFGIFSLIFSYKSITSDLPSPETLGLLLNPRDGSLLQPTRIYDRSGEHLIQVFAPEDAPRRYIPLSKNNPQHLPDSLAQATLVLIDPSFWEHPGYSLADLGNPESHPTLTQRLVADLLLWDEAPSLRRALRERILAAQLTEIYGRQQILEWWLNSTNYGQHAYGAEAAAQLYFEKSVTELNLAESATLAAINQIPALNPIDTPTIAYQRRQETIHIMEALEMLDKDKADTALQTPFDLPSFEERGNPAPAFTRLIFTQLADLYPRERLERGGLTITSTLDLDLQKESACAVAAQVARLSSEKENSCATARLLPSLPIANTVSNVHASAMLIDPVNGQILAAVGETTLNGESANLAAHRAGSSLTPFIYLTGFTRGLSPASLLWDIPNEANTQNFDGSFHGPLRLRMALANDYLVPMEGVLAQMGSENVTRISRSFGLDFDVLTSENALLSPLDMAQAFGVFAADGVMHGQQINENLQAVTILKITDAEGNTWLDWATPQSQPVVTAQLAYLMNNVLSDETARWPSLGTPNALEIGRPAAAKIGQLADGREAWTLGYTPRRVIVIWMGANEAFSPKAAAGVWHALMQTASTDLPPEGWEAPIGVTKMGVCDPSGLLPTTDCPNIVNEVFLNGSEPSQYDNLYRTFEVNRETGYLATVFTPPELIEEKNYMLVPAEARVWAEAAGLTTPPDSYDAIQLPPRLPNANISLPDLFADVSGMVEIDGTAAGENFTYYRVQVGQGLNPQGWTLISEDIHEPVQGGTLVTWDTSGLNGLYAIQLLVVQKDERLEIATTQVSIDNESPTLRTIYPQEGEKLDGTKDRQIDIQVQANDNLGVDVVEFYIDFQQVGAVSDSPYTLTWATSPGNHQLKVVARDRAGNSVEESVRFIVER</sequence>
<dbReference type="GO" id="GO:0009002">
    <property type="term" value="F:serine-type D-Ala-D-Ala carboxypeptidase activity"/>
    <property type="evidence" value="ECO:0007669"/>
    <property type="project" value="UniProtKB-EC"/>
</dbReference>
<dbReference type="GO" id="GO:0008955">
    <property type="term" value="F:peptidoglycan glycosyltransferase activity"/>
    <property type="evidence" value="ECO:0007669"/>
    <property type="project" value="UniProtKB-EC"/>
</dbReference>
<dbReference type="SUPFAM" id="SSF56601">
    <property type="entry name" value="beta-lactamase/transpeptidase-like"/>
    <property type="match status" value="1"/>
</dbReference>
<comment type="catalytic activity">
    <reaction evidence="12">
        <text>Preferential cleavage: (Ac)2-L-Lys-D-Ala-|-D-Ala. Also transpeptidation of peptidyl-alanyl moieties that are N-acyl substituents of D-alanine.</text>
        <dbReference type="EC" id="3.4.16.4"/>
    </reaction>
</comment>
<keyword evidence="14" id="KW-0812">Transmembrane</keyword>
<dbReference type="Pfam" id="PF17957">
    <property type="entry name" value="Big_7"/>
    <property type="match status" value="1"/>
</dbReference>
<keyword evidence="4" id="KW-0645">Protease</keyword>
<dbReference type="Proteomes" id="UP000614469">
    <property type="component" value="Unassembled WGS sequence"/>
</dbReference>
<dbReference type="GO" id="GO:0071555">
    <property type="term" value="P:cell wall organization"/>
    <property type="evidence" value="ECO:0007669"/>
    <property type="project" value="UniProtKB-KW"/>
</dbReference>
<evidence type="ECO:0000256" key="11">
    <source>
        <dbReference type="ARBA" id="ARBA00023316"/>
    </source>
</evidence>
<evidence type="ECO:0000256" key="1">
    <source>
        <dbReference type="ARBA" id="ARBA00004236"/>
    </source>
</evidence>
<dbReference type="InterPro" id="IPR050396">
    <property type="entry name" value="Glycosyltr_51/Transpeptidase"/>
</dbReference>
<feature type="transmembrane region" description="Helical" evidence="14">
    <location>
        <begin position="29"/>
        <end position="52"/>
    </location>
</feature>
<dbReference type="EMBL" id="JACNJN010000025">
    <property type="protein sequence ID" value="MBC8333766.1"/>
    <property type="molecule type" value="Genomic_DNA"/>
</dbReference>
<dbReference type="AlphaFoldDB" id="A0A8J6NIU3"/>
<dbReference type="GO" id="GO:0005886">
    <property type="term" value="C:plasma membrane"/>
    <property type="evidence" value="ECO:0007669"/>
    <property type="project" value="UniProtKB-SubCell"/>
</dbReference>
<gene>
    <name evidence="16" type="ORF">H8E29_00735</name>
</gene>
<keyword evidence="8" id="KW-0573">Peptidoglycan synthesis</keyword>
<comment type="caution">
    <text evidence="16">The sequence shown here is derived from an EMBL/GenBank/DDBJ whole genome shotgun (WGS) entry which is preliminary data.</text>
</comment>
<evidence type="ECO:0000256" key="13">
    <source>
        <dbReference type="ARBA" id="ARBA00049902"/>
    </source>
</evidence>
<comment type="catalytic activity">
    <reaction evidence="13">
        <text>[GlcNAc-(1-&gt;4)-Mur2Ac(oyl-L-Ala-gamma-D-Glu-L-Lys-D-Ala-D-Ala)](n)-di-trans,octa-cis-undecaprenyl diphosphate + beta-D-GlcNAc-(1-&gt;4)-Mur2Ac(oyl-L-Ala-gamma-D-Glu-L-Lys-D-Ala-D-Ala)-di-trans,octa-cis-undecaprenyl diphosphate = [GlcNAc-(1-&gt;4)-Mur2Ac(oyl-L-Ala-gamma-D-Glu-L-Lys-D-Ala-D-Ala)](n+1)-di-trans,octa-cis-undecaprenyl diphosphate + di-trans,octa-cis-undecaprenyl diphosphate + H(+)</text>
        <dbReference type="Rhea" id="RHEA:23708"/>
        <dbReference type="Rhea" id="RHEA-COMP:9602"/>
        <dbReference type="Rhea" id="RHEA-COMP:9603"/>
        <dbReference type="ChEBI" id="CHEBI:15378"/>
        <dbReference type="ChEBI" id="CHEBI:58405"/>
        <dbReference type="ChEBI" id="CHEBI:60033"/>
        <dbReference type="ChEBI" id="CHEBI:78435"/>
        <dbReference type="EC" id="2.4.99.28"/>
    </reaction>
</comment>
<evidence type="ECO:0000313" key="16">
    <source>
        <dbReference type="EMBL" id="MBC8333766.1"/>
    </source>
</evidence>
<evidence type="ECO:0000256" key="2">
    <source>
        <dbReference type="ARBA" id="ARBA00022475"/>
    </source>
</evidence>
<organism evidence="16 17">
    <name type="scientific">Candidatus Desulfolinea nitratireducens</name>
    <dbReference type="NCBI Taxonomy" id="2841698"/>
    <lineage>
        <taxon>Bacteria</taxon>
        <taxon>Bacillati</taxon>
        <taxon>Chloroflexota</taxon>
        <taxon>Anaerolineae</taxon>
        <taxon>Anaerolineales</taxon>
        <taxon>Anaerolineales incertae sedis</taxon>
        <taxon>Candidatus Desulfolinea</taxon>
    </lineage>
</organism>
<dbReference type="InterPro" id="IPR036950">
    <property type="entry name" value="PBP_transglycosylase"/>
</dbReference>
<evidence type="ECO:0000256" key="7">
    <source>
        <dbReference type="ARBA" id="ARBA00022960"/>
    </source>
</evidence>
<evidence type="ECO:0000256" key="3">
    <source>
        <dbReference type="ARBA" id="ARBA00022645"/>
    </source>
</evidence>
<dbReference type="InterPro" id="IPR001264">
    <property type="entry name" value="Glyco_trans_51"/>
</dbReference>
<evidence type="ECO:0000259" key="15">
    <source>
        <dbReference type="Pfam" id="PF00912"/>
    </source>
</evidence>
<comment type="subcellular location">
    <subcellularLocation>
        <location evidence="1">Cell membrane</location>
    </subcellularLocation>
</comment>
<evidence type="ECO:0000256" key="6">
    <source>
        <dbReference type="ARBA" id="ARBA00022679"/>
    </source>
</evidence>
<dbReference type="Gene3D" id="1.10.3810.10">
    <property type="entry name" value="Biosynthetic peptidoglycan transglycosylase-like"/>
    <property type="match status" value="1"/>
</dbReference>
<evidence type="ECO:0000256" key="5">
    <source>
        <dbReference type="ARBA" id="ARBA00022676"/>
    </source>
</evidence>
<dbReference type="PANTHER" id="PTHR32282:SF11">
    <property type="entry name" value="PENICILLIN-BINDING PROTEIN 1B"/>
    <property type="match status" value="1"/>
</dbReference>
<feature type="domain" description="Glycosyl transferase family 51" evidence="15">
    <location>
        <begin position="112"/>
        <end position="258"/>
    </location>
</feature>
<name>A0A8J6NIU3_9CHLR</name>
<dbReference type="InterPro" id="IPR012338">
    <property type="entry name" value="Beta-lactam/transpept-like"/>
</dbReference>
<dbReference type="SUPFAM" id="SSF53955">
    <property type="entry name" value="Lysozyme-like"/>
    <property type="match status" value="1"/>
</dbReference>
<dbReference type="InterPro" id="IPR023346">
    <property type="entry name" value="Lysozyme-like_dom_sf"/>
</dbReference>
<accession>A0A8J6NIU3</accession>
<dbReference type="GO" id="GO:0030288">
    <property type="term" value="C:outer membrane-bounded periplasmic space"/>
    <property type="evidence" value="ECO:0007669"/>
    <property type="project" value="TreeGrafter"/>
</dbReference>
<keyword evidence="9 14" id="KW-0472">Membrane</keyword>
<evidence type="ECO:0000256" key="10">
    <source>
        <dbReference type="ARBA" id="ARBA00023268"/>
    </source>
</evidence>
<keyword evidence="3" id="KW-0121">Carboxypeptidase</keyword>
<proteinExistence type="predicted"/>
<dbReference type="GO" id="GO:0009252">
    <property type="term" value="P:peptidoglycan biosynthetic process"/>
    <property type="evidence" value="ECO:0007669"/>
    <property type="project" value="UniProtKB-KW"/>
</dbReference>
<dbReference type="InterPro" id="IPR013783">
    <property type="entry name" value="Ig-like_fold"/>
</dbReference>
<keyword evidence="10" id="KW-0511">Multifunctional enzyme</keyword>
<evidence type="ECO:0000256" key="8">
    <source>
        <dbReference type="ARBA" id="ARBA00022984"/>
    </source>
</evidence>
<keyword evidence="7" id="KW-0133">Cell shape</keyword>
<keyword evidence="2" id="KW-1003">Cell membrane</keyword>